<evidence type="ECO:0000313" key="2">
    <source>
        <dbReference type="Proteomes" id="UP000694867"/>
    </source>
</evidence>
<dbReference type="RefSeq" id="XP_018495029.1">
    <property type="nucleotide sequence ID" value="XM_018639513.1"/>
</dbReference>
<dbReference type="KEGG" id="goe:108864255"/>
<dbReference type="GeneID" id="108864255"/>
<dbReference type="Pfam" id="PF00010">
    <property type="entry name" value="HLH"/>
    <property type="match status" value="1"/>
</dbReference>
<dbReference type="SUPFAM" id="SSF47459">
    <property type="entry name" value="HLH, helix-loop-helix DNA-binding domain"/>
    <property type="match status" value="1"/>
</dbReference>
<feature type="domain" description="BHLH" evidence="1">
    <location>
        <begin position="62"/>
        <end position="114"/>
    </location>
</feature>
<dbReference type="PROSITE" id="PS50888">
    <property type="entry name" value="BHLH"/>
    <property type="match status" value="1"/>
</dbReference>
<dbReference type="Proteomes" id="UP000694867">
    <property type="component" value="Unplaced"/>
</dbReference>
<dbReference type="CDD" id="cd11428">
    <property type="entry name" value="bHLH_TS_NGN"/>
    <property type="match status" value="1"/>
</dbReference>
<dbReference type="GO" id="GO:0005634">
    <property type="term" value="C:nucleus"/>
    <property type="evidence" value="ECO:0007669"/>
    <property type="project" value="TreeGrafter"/>
</dbReference>
<dbReference type="Gene3D" id="4.10.280.10">
    <property type="entry name" value="Helix-loop-helix DNA-binding domain"/>
    <property type="match status" value="1"/>
</dbReference>
<dbReference type="InterPro" id="IPR050359">
    <property type="entry name" value="bHLH_transcription_factors"/>
</dbReference>
<accession>A0AAJ7PA78</accession>
<dbReference type="GO" id="GO:0061564">
    <property type="term" value="P:axon development"/>
    <property type="evidence" value="ECO:0007669"/>
    <property type="project" value="TreeGrafter"/>
</dbReference>
<evidence type="ECO:0000259" key="1">
    <source>
        <dbReference type="PROSITE" id="PS50888"/>
    </source>
</evidence>
<dbReference type="InterPro" id="IPR011598">
    <property type="entry name" value="bHLH_dom"/>
</dbReference>
<evidence type="ECO:0000313" key="3">
    <source>
        <dbReference type="RefSeq" id="XP_018495029.1"/>
    </source>
</evidence>
<proteinExistence type="predicted"/>
<dbReference type="AlphaFoldDB" id="A0AAJ7PA78"/>
<dbReference type="SMART" id="SM00353">
    <property type="entry name" value="HLH"/>
    <property type="match status" value="1"/>
</dbReference>
<reference evidence="3" key="1">
    <citation type="submission" date="2025-08" db="UniProtKB">
        <authorList>
            <consortium name="RefSeq"/>
        </authorList>
    </citation>
    <scope>IDENTIFICATION</scope>
</reference>
<dbReference type="PANTHER" id="PTHR19290">
    <property type="entry name" value="BASIC HELIX-LOOP-HELIX PROTEIN NEUROGENIN-RELATED"/>
    <property type="match status" value="1"/>
</dbReference>
<dbReference type="GO" id="GO:0046983">
    <property type="term" value="F:protein dimerization activity"/>
    <property type="evidence" value="ECO:0007669"/>
    <property type="project" value="InterPro"/>
</dbReference>
<name>A0AAJ7PA78_9ACAR</name>
<dbReference type="GO" id="GO:0070888">
    <property type="term" value="F:E-box binding"/>
    <property type="evidence" value="ECO:0007669"/>
    <property type="project" value="TreeGrafter"/>
</dbReference>
<dbReference type="GO" id="GO:0007423">
    <property type="term" value="P:sensory organ development"/>
    <property type="evidence" value="ECO:0007669"/>
    <property type="project" value="TreeGrafter"/>
</dbReference>
<dbReference type="InterPro" id="IPR036638">
    <property type="entry name" value="HLH_DNA-bd_sf"/>
</dbReference>
<organism evidence="2 3">
    <name type="scientific">Galendromus occidentalis</name>
    <name type="common">western predatory mite</name>
    <dbReference type="NCBI Taxonomy" id="34638"/>
    <lineage>
        <taxon>Eukaryota</taxon>
        <taxon>Metazoa</taxon>
        <taxon>Ecdysozoa</taxon>
        <taxon>Arthropoda</taxon>
        <taxon>Chelicerata</taxon>
        <taxon>Arachnida</taxon>
        <taxon>Acari</taxon>
        <taxon>Parasitiformes</taxon>
        <taxon>Mesostigmata</taxon>
        <taxon>Gamasina</taxon>
        <taxon>Phytoseioidea</taxon>
        <taxon>Phytoseiidae</taxon>
        <taxon>Typhlodrominae</taxon>
        <taxon>Galendromus</taxon>
    </lineage>
</organism>
<keyword evidence="2" id="KW-1185">Reference proteome</keyword>
<dbReference type="GO" id="GO:0045944">
    <property type="term" value="P:positive regulation of transcription by RNA polymerase II"/>
    <property type="evidence" value="ECO:0007669"/>
    <property type="project" value="TreeGrafter"/>
</dbReference>
<dbReference type="GO" id="GO:0000981">
    <property type="term" value="F:DNA-binding transcription factor activity, RNA polymerase II-specific"/>
    <property type="evidence" value="ECO:0007669"/>
    <property type="project" value="TreeGrafter"/>
</dbReference>
<sequence>MMLTMVQPGCTDMYSAGSFIYSDEDINSPTSSEDLTDESCRKRKIRGDATTAPVVQQKVKKTRRLRANDRERNRMHMLNDALDRLRTVLPAATDDSKLTKIETLRFAHNYIFALSETLRMFDGKTENFNQSIAALALQGSQTKTCDPALKATVREQVNQLQAASKLYTDDVVTSPDYSASTGSPVSQYPVSVDFSDSGAYMSETSPVSFDTLY</sequence>
<dbReference type="PANTHER" id="PTHR19290:SF163">
    <property type="entry name" value="BASIC HELIX-LOOP-HELIX NEURAL TRANSCRIPTION FACTOR TAP"/>
    <property type="match status" value="1"/>
</dbReference>
<gene>
    <name evidence="3" type="primary">LOC108864255</name>
</gene>
<protein>
    <submittedName>
        <fullName evidence="3">Neurogenin-1-like</fullName>
    </submittedName>
</protein>